<evidence type="ECO:0000313" key="6">
    <source>
        <dbReference type="EMBL" id="GLH99316.1"/>
    </source>
</evidence>
<reference evidence="6" key="1">
    <citation type="submission" date="2022-12" db="EMBL/GenBank/DDBJ databases">
        <title>New Phytohabitans aurantiacus sp. RD004123 nov., an actinomycete isolated from soil.</title>
        <authorList>
            <person name="Triningsih D.W."/>
            <person name="Harunari E."/>
            <person name="Igarashi Y."/>
        </authorList>
    </citation>
    <scope>NUCLEOTIDE SEQUENCE</scope>
    <source>
        <strain evidence="6">RD004123</strain>
    </source>
</reference>
<dbReference type="EMBL" id="BSDI01000022">
    <property type="protein sequence ID" value="GLH99316.1"/>
    <property type="molecule type" value="Genomic_DNA"/>
</dbReference>
<dbReference type="SUPFAM" id="SSF51905">
    <property type="entry name" value="FAD/NAD(P)-binding domain"/>
    <property type="match status" value="1"/>
</dbReference>
<dbReference type="InterPro" id="IPR036188">
    <property type="entry name" value="FAD/NAD-bd_sf"/>
</dbReference>
<feature type="domain" description="FAD-binding" evidence="5">
    <location>
        <begin position="5"/>
        <end position="352"/>
    </location>
</feature>
<protein>
    <submittedName>
        <fullName evidence="6">FAD-dependent oxidoreductase</fullName>
    </submittedName>
</protein>
<comment type="caution">
    <text evidence="6">The sequence shown here is derived from an EMBL/GenBank/DDBJ whole genome shotgun (WGS) entry which is preliminary data.</text>
</comment>
<dbReference type="Gene3D" id="3.40.30.120">
    <property type="match status" value="1"/>
</dbReference>
<evidence type="ECO:0000313" key="7">
    <source>
        <dbReference type="Proteomes" id="UP001144280"/>
    </source>
</evidence>
<evidence type="ECO:0000256" key="1">
    <source>
        <dbReference type="ARBA" id="ARBA00001974"/>
    </source>
</evidence>
<dbReference type="Gene3D" id="3.50.50.60">
    <property type="entry name" value="FAD/NAD(P)-binding domain"/>
    <property type="match status" value="1"/>
</dbReference>
<dbReference type="Pfam" id="PF21274">
    <property type="entry name" value="Rng_hyd_C"/>
    <property type="match status" value="1"/>
</dbReference>
<accession>A0ABQ5QZH4</accession>
<evidence type="ECO:0000256" key="3">
    <source>
        <dbReference type="ARBA" id="ARBA00022827"/>
    </source>
</evidence>
<comment type="cofactor">
    <cofactor evidence="1">
        <name>FAD</name>
        <dbReference type="ChEBI" id="CHEBI:57692"/>
    </cofactor>
</comment>
<sequence>MEEYTPVLVIGGMVSGLSTAVFLAHHGVPCMVVERRAGSSRHPRIRGVSARSMECFDQVGLTPAIQEIDDSANEGSRVIMAESLAGREIRELVPPHNDAFEGVSPTVEAMCDQDLLEPVLHRRAMELGADVRFGTEMVEFSEEADGVRAVLRTVATGTERVVRASYLVAADGTHSPVRERLAIKRVGPGVFGYRCSILFHADLSEVVRGRSIKICMIERFPGSGLLPRHGGRWQLTLPREAHETAADFTEERCVDLIRIAVGLPDLRPQVVGAEPWEVGALVAQRIREGRVFLVGDAAHVMPSTGGFGGNVCIQDAHNLAWKLAAVLDGTAGPALLDTYEQERHPVGSLTMKEAVARTPMFGARNPGGADGKPYAPHDHCSVVFGYRYRSRAVVVEAPDDGEPLEDPRRPSGRPGTRAAHVVVDRDGERGSLLDLYGDGFVLLTGPEGEGWQKAAAVAGGALGVSVACHQFGSGPDDLRDVDGAWGTAYGVGDTGAVLVRPDGFVAWRSPGAVADPAQALGEALERVLCRGA</sequence>
<evidence type="ECO:0000256" key="2">
    <source>
        <dbReference type="ARBA" id="ARBA00022630"/>
    </source>
</evidence>
<feature type="region of interest" description="Disordered" evidence="4">
    <location>
        <begin position="398"/>
        <end position="417"/>
    </location>
</feature>
<proteinExistence type="predicted"/>
<name>A0ABQ5QZH4_9ACTN</name>
<dbReference type="PANTHER" id="PTHR43004">
    <property type="entry name" value="TRK SYSTEM POTASSIUM UPTAKE PROTEIN"/>
    <property type="match status" value="1"/>
</dbReference>
<dbReference type="InterPro" id="IPR002938">
    <property type="entry name" value="FAD-bd"/>
</dbReference>
<dbReference type="Pfam" id="PF01494">
    <property type="entry name" value="FAD_binding_3"/>
    <property type="match status" value="1"/>
</dbReference>
<dbReference type="RefSeq" id="WP_281898882.1">
    <property type="nucleotide sequence ID" value="NZ_BSDI01000022.1"/>
</dbReference>
<dbReference type="InterPro" id="IPR050641">
    <property type="entry name" value="RIFMO-like"/>
</dbReference>
<evidence type="ECO:0000256" key="4">
    <source>
        <dbReference type="SAM" id="MobiDB-lite"/>
    </source>
</evidence>
<dbReference type="PRINTS" id="PR00420">
    <property type="entry name" value="RNGMNOXGNASE"/>
</dbReference>
<gene>
    <name evidence="6" type="ORF">Pa4123_45910</name>
</gene>
<evidence type="ECO:0000259" key="5">
    <source>
        <dbReference type="Pfam" id="PF01494"/>
    </source>
</evidence>
<dbReference type="Proteomes" id="UP001144280">
    <property type="component" value="Unassembled WGS sequence"/>
</dbReference>
<keyword evidence="3" id="KW-0274">FAD</keyword>
<dbReference type="Gene3D" id="3.30.9.10">
    <property type="entry name" value="D-Amino Acid Oxidase, subunit A, domain 2"/>
    <property type="match status" value="1"/>
</dbReference>
<dbReference type="PANTHER" id="PTHR43004:SF19">
    <property type="entry name" value="BINDING MONOOXYGENASE, PUTATIVE (JCVI)-RELATED"/>
    <property type="match status" value="1"/>
</dbReference>
<keyword evidence="2" id="KW-0285">Flavoprotein</keyword>
<organism evidence="6 7">
    <name type="scientific">Phytohabitans aurantiacus</name>
    <dbReference type="NCBI Taxonomy" id="3016789"/>
    <lineage>
        <taxon>Bacteria</taxon>
        <taxon>Bacillati</taxon>
        <taxon>Actinomycetota</taxon>
        <taxon>Actinomycetes</taxon>
        <taxon>Micromonosporales</taxon>
        <taxon>Micromonosporaceae</taxon>
    </lineage>
</organism>
<keyword evidence="7" id="KW-1185">Reference proteome</keyword>